<dbReference type="AlphaFoldDB" id="A0A3M7S232"/>
<keyword evidence="1" id="KW-0812">Transmembrane</keyword>
<dbReference type="EMBL" id="REGN01002176">
    <property type="protein sequence ID" value="RNA29675.1"/>
    <property type="molecule type" value="Genomic_DNA"/>
</dbReference>
<name>A0A3M7S232_BRAPC</name>
<evidence type="ECO:0000313" key="2">
    <source>
        <dbReference type="EMBL" id="RNA29675.1"/>
    </source>
</evidence>
<dbReference type="Proteomes" id="UP000276133">
    <property type="component" value="Unassembled WGS sequence"/>
</dbReference>
<evidence type="ECO:0000313" key="3">
    <source>
        <dbReference type="Proteomes" id="UP000276133"/>
    </source>
</evidence>
<sequence length="81" mass="9650">MKKRVEVEKTSDSVVKRRRGRPAKFFKVLIEKNFRYFFNLFSGFANFYMTGQVWFTSQQQPIAYDDTRVLWLTQETVVVGS</sequence>
<proteinExistence type="predicted"/>
<organism evidence="2 3">
    <name type="scientific">Brachionus plicatilis</name>
    <name type="common">Marine rotifer</name>
    <name type="synonym">Brachionus muelleri</name>
    <dbReference type="NCBI Taxonomy" id="10195"/>
    <lineage>
        <taxon>Eukaryota</taxon>
        <taxon>Metazoa</taxon>
        <taxon>Spiralia</taxon>
        <taxon>Gnathifera</taxon>
        <taxon>Rotifera</taxon>
        <taxon>Eurotatoria</taxon>
        <taxon>Monogononta</taxon>
        <taxon>Pseudotrocha</taxon>
        <taxon>Ploima</taxon>
        <taxon>Brachionidae</taxon>
        <taxon>Brachionus</taxon>
    </lineage>
</organism>
<keyword evidence="1" id="KW-0472">Membrane</keyword>
<evidence type="ECO:0000256" key="1">
    <source>
        <dbReference type="SAM" id="Phobius"/>
    </source>
</evidence>
<keyword evidence="3" id="KW-1185">Reference proteome</keyword>
<comment type="caution">
    <text evidence="2">The sequence shown here is derived from an EMBL/GenBank/DDBJ whole genome shotgun (WGS) entry which is preliminary data.</text>
</comment>
<reference evidence="2 3" key="1">
    <citation type="journal article" date="2018" name="Sci. Rep.">
        <title>Genomic signatures of local adaptation to the degree of environmental predictability in rotifers.</title>
        <authorList>
            <person name="Franch-Gras L."/>
            <person name="Hahn C."/>
            <person name="Garcia-Roger E.M."/>
            <person name="Carmona M.J."/>
            <person name="Serra M."/>
            <person name="Gomez A."/>
        </authorList>
    </citation>
    <scope>NUCLEOTIDE SEQUENCE [LARGE SCALE GENOMIC DNA]</scope>
    <source>
        <strain evidence="2">HYR1</strain>
    </source>
</reference>
<feature type="transmembrane region" description="Helical" evidence="1">
    <location>
        <begin position="36"/>
        <end position="55"/>
    </location>
</feature>
<keyword evidence="1" id="KW-1133">Transmembrane helix</keyword>
<gene>
    <name evidence="2" type="ORF">BpHYR1_007547</name>
</gene>
<accession>A0A3M7S232</accession>
<protein>
    <submittedName>
        <fullName evidence="2">Uncharacterized protein</fullName>
    </submittedName>
</protein>